<evidence type="ECO:0000256" key="2">
    <source>
        <dbReference type="ARBA" id="ARBA00002695"/>
    </source>
</evidence>
<accession>A0A6L2R489</accession>
<dbReference type="InterPro" id="IPR050075">
    <property type="entry name" value="LeuD"/>
</dbReference>
<evidence type="ECO:0000256" key="3">
    <source>
        <dbReference type="ARBA" id="ARBA00004729"/>
    </source>
</evidence>
<evidence type="ECO:0000313" key="10">
    <source>
        <dbReference type="Proteomes" id="UP000505077"/>
    </source>
</evidence>
<dbReference type="InterPro" id="IPR011827">
    <property type="entry name" value="LeuD_type2/HacB/DmdB"/>
</dbReference>
<dbReference type="EMBL" id="BLLL01000001">
    <property type="protein sequence ID" value="GFH62401.1"/>
    <property type="molecule type" value="Genomic_DNA"/>
</dbReference>
<dbReference type="CDD" id="cd01577">
    <property type="entry name" value="IPMI_Swivel"/>
    <property type="match status" value="1"/>
</dbReference>
<dbReference type="PANTHER" id="PTHR43345">
    <property type="entry name" value="3-ISOPROPYLMALATE DEHYDRATASE SMALL SUBUNIT 2-RELATED-RELATED"/>
    <property type="match status" value="1"/>
</dbReference>
<comment type="subunit">
    <text evidence="5 7">Heterodimer of LeuC and LeuD.</text>
</comment>
<sequence>MKFTGTARKVGDHIDTDAIIPARFLVTVDPKILGAQCLSGLEPDWVCQVKNGDILVAGRNFGCGSSREHAPIAIIGAGLRAVIAHSFARIFYRNAFNTGLLLLEVGEEAYSIQHGDTLEIDPSAGRIRIVESGRETVCPPLPEHMAGILAAGGLVGYVGQRLKTGNNA</sequence>
<comment type="function">
    <text evidence="2 7">Catalyzes the isomerization between 2-isopropylmalate and 3-isopropylmalate, via the formation of 2-isopropylmaleate.</text>
</comment>
<dbReference type="InterPro" id="IPR015928">
    <property type="entry name" value="Aconitase/3IPM_dehydase_swvl"/>
</dbReference>
<dbReference type="Proteomes" id="UP000505077">
    <property type="component" value="Unassembled WGS sequence"/>
</dbReference>
<evidence type="ECO:0000256" key="5">
    <source>
        <dbReference type="ARBA" id="ARBA00011271"/>
    </source>
</evidence>
<evidence type="ECO:0000259" key="8">
    <source>
        <dbReference type="Pfam" id="PF00694"/>
    </source>
</evidence>
<dbReference type="PANTHER" id="PTHR43345:SF2">
    <property type="entry name" value="3-ISOPROPYLMALATE DEHYDRATASE SMALL SUBUNIT 1"/>
    <property type="match status" value="1"/>
</dbReference>
<evidence type="ECO:0000313" key="9">
    <source>
        <dbReference type="EMBL" id="GFH62401.1"/>
    </source>
</evidence>
<comment type="similarity">
    <text evidence="4 7">Belongs to the LeuD family. LeuD type 2 subfamily.</text>
</comment>
<dbReference type="UniPathway" id="UPA00048">
    <property type="reaction ID" value="UER00071"/>
</dbReference>
<dbReference type="EC" id="4.2.1.33" evidence="7"/>
<dbReference type="Pfam" id="PF00694">
    <property type="entry name" value="Aconitase_C"/>
    <property type="match status" value="1"/>
</dbReference>
<organism evidence="9 10">
    <name type="scientific">Candidatus Desulfovibrio kirbyi</name>
    <dbReference type="NCBI Taxonomy" id="2696086"/>
    <lineage>
        <taxon>Bacteria</taxon>
        <taxon>Pseudomonadati</taxon>
        <taxon>Thermodesulfobacteriota</taxon>
        <taxon>Desulfovibrionia</taxon>
        <taxon>Desulfovibrionales</taxon>
        <taxon>Desulfovibrionaceae</taxon>
        <taxon>Desulfovibrio</taxon>
    </lineage>
</organism>
<reference evidence="9 10" key="1">
    <citation type="journal article" date="2020" name="ISME J.">
        <title>Parallel Reductive Genome Evolution in Desulfovibrio Ectosymbionts Independently Acquired by Trichonympha Protists in the Termite Gut.</title>
        <authorList>
            <person name="Takeuchi M."/>
            <person name="Kuwahara H."/>
            <person name="Murakami T."/>
            <person name="Takahashi K."/>
            <person name="Kajitani R."/>
            <person name="Toyoda A."/>
            <person name="Itoh T."/>
            <person name="Ohkuma M."/>
            <person name="Hongoh Y."/>
        </authorList>
    </citation>
    <scope>NUCLEOTIDE SEQUENCE [LARGE SCALE GENOMIC DNA]</scope>
    <source>
        <strain evidence="9">ZnDsv-02</strain>
    </source>
</reference>
<dbReference type="Gene3D" id="3.20.19.10">
    <property type="entry name" value="Aconitase, domain 4"/>
    <property type="match status" value="1"/>
</dbReference>
<keyword evidence="7" id="KW-0100">Branched-chain amino acid biosynthesis</keyword>
<dbReference type="InterPro" id="IPR033940">
    <property type="entry name" value="IPMI_Swivel"/>
</dbReference>
<dbReference type="InterPro" id="IPR000573">
    <property type="entry name" value="AconitaseA/IPMdHydase_ssu_swvl"/>
</dbReference>
<name>A0A6L2R489_9BACT</name>
<dbReference type="NCBIfam" id="TIGR02087">
    <property type="entry name" value="LEUD_arch"/>
    <property type="match status" value="1"/>
</dbReference>
<protein>
    <recommendedName>
        <fullName evidence="7">3-isopropylmalate dehydratase small subunit</fullName>
        <ecNumber evidence="7">4.2.1.33</ecNumber>
    </recommendedName>
    <alternativeName>
        <fullName evidence="7">Alpha-IPM isomerase</fullName>
        <shortName evidence="7">IPMI</shortName>
    </alternativeName>
    <alternativeName>
        <fullName evidence="7">Isopropylmalate isomerase</fullName>
    </alternativeName>
</protein>
<evidence type="ECO:0000256" key="7">
    <source>
        <dbReference type="HAMAP-Rule" id="MF_01032"/>
    </source>
</evidence>
<evidence type="ECO:0000256" key="1">
    <source>
        <dbReference type="ARBA" id="ARBA00000491"/>
    </source>
</evidence>
<dbReference type="GO" id="GO:0003861">
    <property type="term" value="F:3-isopropylmalate dehydratase activity"/>
    <property type="evidence" value="ECO:0007669"/>
    <property type="project" value="UniProtKB-UniRule"/>
</dbReference>
<dbReference type="SUPFAM" id="SSF52016">
    <property type="entry name" value="LeuD/IlvD-like"/>
    <property type="match status" value="1"/>
</dbReference>
<evidence type="ECO:0000256" key="4">
    <source>
        <dbReference type="ARBA" id="ARBA00009869"/>
    </source>
</evidence>
<gene>
    <name evidence="7 9" type="primary">leuD</name>
    <name evidence="9" type="ORF">ZNDK_0172</name>
</gene>
<keyword evidence="7" id="KW-0028">Amino-acid biosynthesis</keyword>
<dbReference type="GO" id="GO:0009098">
    <property type="term" value="P:L-leucine biosynthetic process"/>
    <property type="evidence" value="ECO:0007669"/>
    <property type="project" value="UniProtKB-UniRule"/>
</dbReference>
<feature type="domain" description="Aconitase A/isopropylmalate dehydratase small subunit swivel" evidence="8">
    <location>
        <begin position="49"/>
        <end position="106"/>
    </location>
</feature>
<comment type="caution">
    <text evidence="9">The sequence shown here is derived from an EMBL/GenBank/DDBJ whole genome shotgun (WGS) entry which is preliminary data.</text>
</comment>
<dbReference type="AlphaFoldDB" id="A0A6L2R489"/>
<evidence type="ECO:0000256" key="6">
    <source>
        <dbReference type="ARBA" id="ARBA00023239"/>
    </source>
</evidence>
<comment type="catalytic activity">
    <reaction evidence="1 7">
        <text>(2R,3S)-3-isopropylmalate = (2S)-2-isopropylmalate</text>
        <dbReference type="Rhea" id="RHEA:32287"/>
        <dbReference type="ChEBI" id="CHEBI:1178"/>
        <dbReference type="ChEBI" id="CHEBI:35121"/>
        <dbReference type="EC" id="4.2.1.33"/>
    </reaction>
</comment>
<keyword evidence="6 7" id="KW-0456">Lyase</keyword>
<dbReference type="HAMAP" id="MF_01032">
    <property type="entry name" value="LeuD_type2"/>
    <property type="match status" value="1"/>
</dbReference>
<comment type="pathway">
    <text evidence="3 7">Amino-acid biosynthesis; L-leucine biosynthesis; L-leucine from 3-methyl-2-oxobutanoate: step 2/4.</text>
</comment>
<keyword evidence="7" id="KW-0432">Leucine biosynthesis</keyword>
<proteinExistence type="inferred from homology"/>